<feature type="region of interest" description="Disordered" evidence="7">
    <location>
        <begin position="1"/>
        <end position="33"/>
    </location>
</feature>
<evidence type="ECO:0000256" key="3">
    <source>
        <dbReference type="ARBA" id="ARBA00022771"/>
    </source>
</evidence>
<feature type="compositionally biased region" description="Pro residues" evidence="7">
    <location>
        <begin position="907"/>
        <end position="917"/>
    </location>
</feature>
<protein>
    <recommendedName>
        <fullName evidence="9">BED-type domain-containing protein</fullName>
    </recommendedName>
</protein>
<comment type="caution">
    <text evidence="10">The sequence shown here is derived from an EMBL/GenBank/DDBJ whole genome shotgun (WGS) entry which is preliminary data.</text>
</comment>
<feature type="compositionally biased region" description="Pro residues" evidence="7">
    <location>
        <begin position="1037"/>
        <end position="1047"/>
    </location>
</feature>
<feature type="region of interest" description="Disordered" evidence="7">
    <location>
        <begin position="824"/>
        <end position="873"/>
    </location>
</feature>
<dbReference type="PANTHER" id="PTHR23215">
    <property type="entry name" value="ZINC FINGER PROTEIN 207"/>
    <property type="match status" value="1"/>
</dbReference>
<gene>
    <name evidence="10" type="ORF">Pmani_005907</name>
</gene>
<dbReference type="Proteomes" id="UP001292094">
    <property type="component" value="Unassembled WGS sequence"/>
</dbReference>
<feature type="transmembrane region" description="Helical" evidence="8">
    <location>
        <begin position="300"/>
        <end position="322"/>
    </location>
</feature>
<feature type="region of interest" description="Disordered" evidence="7">
    <location>
        <begin position="971"/>
        <end position="1055"/>
    </location>
</feature>
<dbReference type="PRINTS" id="PR02060">
    <property type="entry name" value="WOLFFAMILY"/>
</dbReference>
<feature type="domain" description="BED-type" evidence="9">
    <location>
        <begin position="731"/>
        <end position="790"/>
    </location>
</feature>
<keyword evidence="8" id="KW-0472">Membrane</keyword>
<feature type="compositionally biased region" description="Polar residues" evidence="7">
    <location>
        <begin position="920"/>
        <end position="929"/>
    </location>
</feature>
<sequence>MAATLPTDPNNSQQKIPRKQWSSTQGGPRGLLRRMRSQLAEDGCPESQLVMGRTLLDQLEQEGKDGEGESDDELGRLAVYWLTQSSLQGNQDATHLLTQCINNNIGICEYNYHEVKECLARDQQEKLARRSAHSLFHCLSDGNEVISSTRLTRKIREIVCGEEEKGEVDQSEARKQSIGKDGCLDDLYGGERFKEEHVISAAILYSQGCLPPLHHYLPNTYFCYHGIKSNPRWRPVSLFVGAVDMWVSFLGGVVAAAAVSAARYTFVMAVMLAVCTLVAAGVAAPGISGVGGLEALLVPVLPAAVTVVSLAAMVAATGKVLYDVQRMEAFQTWSKVWKYFNPELNTQQAETRFVCVCVGAYRVAAVSAAIHLAAITTCECGGGNGWLWMVGIVISWGCVCVVLARVRPTPAPWIWPSAALLVAAATPGVLDGLEGYLGPLLVWPGVQMDLWGVHLAIQGPWPFVYLATIIVVVLSAITEPQQLQPHLLCLACRHRQPQAATTLTWEVYRRACVAAGGRGGGGGGGGDGGGGDIATVADMVEAGCGDLDGTVVRWRGTVSQVTVSDISNQVRWAITQLPIILAGPLTCHLGQPLPNCPATSTTCGPLHGAFGRYPCTLAAYDTYTYTIHLAMTHQFWNFGQGAHEADLTVSAGHYFKAFVSGLASGDQIEFLATITTTRPSTAFSRPHLDLLAIRCIVCRENMEFRFRHSAIFAGSNTTLPLVTFNMGRKKKKQTKPWCWYCNREFDDEKILIQHQKAKHFKCHICHKKLYTGPGLSIHCMQVHKETIDKVPNALPNRNNIEIEIYGMEGIPEDDLKEHERQRAGRLGAGGRRQDEEDDDDSQSSLPGQSSNPPPPSVPSQGPPTGAPMGPMMGPNGPMMPMMGPMGPMGHMPPYMGGPGMMGGPMGPMGPLPPPGGGPPNSNAPSTSQPPNKPLFPSVVQCSYIQTTAGNNQIGPVKPAFPAYSQANGQSVPISQSSAMNNQPEKTENKKPALITTVSANSRIIHPEEDISLEEKRAGMPRYQQAPRASPQRARAPAPAPPPPPRVESPPVSTAPSRLSQLVPACLHHFYPPPMCLDTQEERRMKMARYSQASAAAAAMAMGGMMTHPGGVRPAPHHPHPGVVVEAPPMVSSIGPTMVTTISPTMVPTGHMAIPVSLPAIMRPNMQPIMTPQPMVSAGVPGGVPTMSAMPPLPLGGMRPPIGLPQGLPGHGQVAPGLAGPPMMGAPMMGGPHMIPRFR</sequence>
<dbReference type="Pfam" id="PF20053">
    <property type="entry name" value="WC-rich"/>
    <property type="match status" value="1"/>
</dbReference>
<keyword evidence="8" id="KW-0812">Transmembrane</keyword>
<keyword evidence="4" id="KW-0862">Zinc</keyword>
<dbReference type="InterPro" id="IPR026209">
    <property type="entry name" value="Wolframin_fam"/>
</dbReference>
<dbReference type="EMBL" id="JAWZYT010000446">
    <property type="protein sequence ID" value="KAK4323389.1"/>
    <property type="molecule type" value="Genomic_DNA"/>
</dbReference>
<keyword evidence="8" id="KW-1133">Transmembrane helix</keyword>
<feature type="compositionally biased region" description="Pro residues" evidence="7">
    <location>
        <begin position="851"/>
        <end position="865"/>
    </location>
</feature>
<name>A0AAE1UME7_9EUCA</name>
<reference evidence="10" key="1">
    <citation type="submission" date="2023-11" db="EMBL/GenBank/DDBJ databases">
        <title>Genome assemblies of two species of porcelain crab, Petrolisthes cinctipes and Petrolisthes manimaculis (Anomura: Porcellanidae).</title>
        <authorList>
            <person name="Angst P."/>
        </authorList>
    </citation>
    <scope>NUCLEOTIDE SEQUENCE</scope>
    <source>
        <strain evidence="10">PB745_02</strain>
        <tissue evidence="10">Gill</tissue>
    </source>
</reference>
<evidence type="ECO:0000259" key="9">
    <source>
        <dbReference type="PROSITE" id="PS50808"/>
    </source>
</evidence>
<evidence type="ECO:0000256" key="2">
    <source>
        <dbReference type="ARBA" id="ARBA00022723"/>
    </source>
</evidence>
<evidence type="ECO:0000256" key="7">
    <source>
        <dbReference type="SAM" id="MobiDB-lite"/>
    </source>
</evidence>
<feature type="transmembrane region" description="Helical" evidence="8">
    <location>
        <begin position="353"/>
        <end position="374"/>
    </location>
</feature>
<feature type="transmembrane region" description="Helical" evidence="8">
    <location>
        <begin position="266"/>
        <end position="288"/>
    </location>
</feature>
<dbReference type="PROSITE" id="PS50808">
    <property type="entry name" value="ZF_BED"/>
    <property type="match status" value="1"/>
</dbReference>
<dbReference type="PROSITE" id="PS00028">
    <property type="entry name" value="ZINC_FINGER_C2H2_1"/>
    <property type="match status" value="2"/>
</dbReference>
<dbReference type="CDD" id="cd20908">
    <property type="entry name" value="SUF4-like"/>
    <property type="match status" value="1"/>
</dbReference>
<dbReference type="InterPro" id="IPR045461">
    <property type="entry name" value="Wolframin_OB_fold"/>
</dbReference>
<accession>A0AAE1UME7</accession>
<feature type="compositionally biased region" description="Low complexity" evidence="7">
    <location>
        <begin position="1020"/>
        <end position="1036"/>
    </location>
</feature>
<dbReference type="SMART" id="SM00355">
    <property type="entry name" value="ZnF_C2H2"/>
    <property type="match status" value="2"/>
</dbReference>
<dbReference type="Pfam" id="PF19914">
    <property type="entry name" value="WEF-hand"/>
    <property type="match status" value="1"/>
</dbReference>
<dbReference type="InterPro" id="IPR013087">
    <property type="entry name" value="Znf_C2H2_type"/>
</dbReference>
<dbReference type="AlphaFoldDB" id="A0AAE1UME7"/>
<evidence type="ECO:0000313" key="11">
    <source>
        <dbReference type="Proteomes" id="UP001292094"/>
    </source>
</evidence>
<proteinExistence type="predicted"/>
<dbReference type="Pfam" id="PF19913">
    <property type="entry name" value="WCOB"/>
    <property type="match status" value="1"/>
</dbReference>
<feature type="transmembrane region" description="Helical" evidence="8">
    <location>
        <begin position="238"/>
        <end position="259"/>
    </location>
</feature>
<dbReference type="GO" id="GO:0008270">
    <property type="term" value="F:zinc ion binding"/>
    <property type="evidence" value="ECO:0007669"/>
    <property type="project" value="UniProtKB-KW"/>
</dbReference>
<dbReference type="InterPro" id="IPR045400">
    <property type="entry name" value="Wolframin_Cys-rich"/>
</dbReference>
<keyword evidence="11" id="KW-1185">Reference proteome</keyword>
<dbReference type="InterPro" id="IPR003656">
    <property type="entry name" value="Znf_BED"/>
</dbReference>
<feature type="transmembrane region" description="Helical" evidence="8">
    <location>
        <begin position="386"/>
        <end position="406"/>
    </location>
</feature>
<evidence type="ECO:0000256" key="5">
    <source>
        <dbReference type="ARBA" id="ARBA00023242"/>
    </source>
</evidence>
<dbReference type="InterPro" id="IPR045460">
    <property type="entry name" value="Wolframin_EF-hand"/>
</dbReference>
<feature type="compositionally biased region" description="Polar residues" evidence="7">
    <location>
        <begin position="7"/>
        <end position="26"/>
    </location>
</feature>
<evidence type="ECO:0000313" key="10">
    <source>
        <dbReference type="EMBL" id="KAK4323389.1"/>
    </source>
</evidence>
<keyword evidence="5" id="KW-0539">Nucleus</keyword>
<keyword evidence="3 6" id="KW-0863">Zinc-finger</keyword>
<organism evidence="10 11">
    <name type="scientific">Petrolisthes manimaculis</name>
    <dbReference type="NCBI Taxonomy" id="1843537"/>
    <lineage>
        <taxon>Eukaryota</taxon>
        <taxon>Metazoa</taxon>
        <taxon>Ecdysozoa</taxon>
        <taxon>Arthropoda</taxon>
        <taxon>Crustacea</taxon>
        <taxon>Multicrustacea</taxon>
        <taxon>Malacostraca</taxon>
        <taxon>Eumalacostraca</taxon>
        <taxon>Eucarida</taxon>
        <taxon>Decapoda</taxon>
        <taxon>Pleocyemata</taxon>
        <taxon>Anomura</taxon>
        <taxon>Galatheoidea</taxon>
        <taxon>Porcellanidae</taxon>
        <taxon>Petrolisthes</taxon>
    </lineage>
</organism>
<evidence type="ECO:0000256" key="4">
    <source>
        <dbReference type="ARBA" id="ARBA00022833"/>
    </source>
</evidence>
<evidence type="ECO:0000256" key="8">
    <source>
        <dbReference type="SAM" id="Phobius"/>
    </source>
</evidence>
<comment type="subcellular location">
    <subcellularLocation>
        <location evidence="1">Nucleus</location>
    </subcellularLocation>
</comment>
<evidence type="ECO:0000256" key="6">
    <source>
        <dbReference type="PROSITE-ProRule" id="PRU00027"/>
    </source>
</evidence>
<feature type="compositionally biased region" description="Basic and acidic residues" evidence="7">
    <location>
        <begin position="1004"/>
        <end position="1017"/>
    </location>
</feature>
<feature type="transmembrane region" description="Helical" evidence="8">
    <location>
        <begin position="413"/>
        <end position="430"/>
    </location>
</feature>
<dbReference type="GO" id="GO:0003677">
    <property type="term" value="F:DNA binding"/>
    <property type="evidence" value="ECO:0007669"/>
    <property type="project" value="InterPro"/>
</dbReference>
<keyword evidence="2" id="KW-0479">Metal-binding</keyword>
<dbReference type="GO" id="GO:0005634">
    <property type="term" value="C:nucleus"/>
    <property type="evidence" value="ECO:0007669"/>
    <property type="project" value="UniProtKB-SubCell"/>
</dbReference>
<dbReference type="PANTHER" id="PTHR23215:SF0">
    <property type="entry name" value="BUB3-INTERACTING AND GLEBS MOTIF-CONTAINING PROTEIN ZNF207"/>
    <property type="match status" value="1"/>
</dbReference>
<feature type="compositionally biased region" description="Polar residues" evidence="7">
    <location>
        <begin position="971"/>
        <end position="983"/>
    </location>
</feature>
<evidence type="ECO:0000256" key="1">
    <source>
        <dbReference type="ARBA" id="ARBA00004123"/>
    </source>
</evidence>
<feature type="region of interest" description="Disordered" evidence="7">
    <location>
        <begin position="905"/>
        <end position="934"/>
    </location>
</feature>